<protein>
    <submittedName>
        <fullName evidence="2">Sugar phosphate isomerase/epimerase family protein</fullName>
    </submittedName>
</protein>
<keyword evidence="2" id="KW-0413">Isomerase</keyword>
<keyword evidence="3" id="KW-1185">Reference proteome</keyword>
<dbReference type="Pfam" id="PF01261">
    <property type="entry name" value="AP_endonuc_2"/>
    <property type="match status" value="1"/>
</dbReference>
<dbReference type="SUPFAM" id="SSF51658">
    <property type="entry name" value="Xylose isomerase-like"/>
    <property type="match status" value="1"/>
</dbReference>
<dbReference type="PANTHER" id="PTHR12110">
    <property type="entry name" value="HYDROXYPYRUVATE ISOMERASE"/>
    <property type="match status" value="1"/>
</dbReference>
<dbReference type="InterPro" id="IPR036237">
    <property type="entry name" value="Xyl_isomerase-like_sf"/>
</dbReference>
<dbReference type="Gene3D" id="3.20.20.150">
    <property type="entry name" value="Divalent-metal-dependent TIM barrel enzymes"/>
    <property type="match status" value="1"/>
</dbReference>
<reference evidence="3" key="1">
    <citation type="journal article" date="2019" name="Int. J. Syst. Evol. Microbiol.">
        <title>The Global Catalogue of Microorganisms (GCM) 10K type strain sequencing project: providing services to taxonomists for standard genome sequencing and annotation.</title>
        <authorList>
            <consortium name="The Broad Institute Genomics Platform"/>
            <consortium name="The Broad Institute Genome Sequencing Center for Infectious Disease"/>
            <person name="Wu L."/>
            <person name="Ma J."/>
        </authorList>
    </citation>
    <scope>NUCLEOTIDE SEQUENCE [LARGE SCALE GENOMIC DNA]</scope>
    <source>
        <strain evidence="3">KCTC 12907</strain>
    </source>
</reference>
<dbReference type="RefSeq" id="WP_378048290.1">
    <property type="nucleotide sequence ID" value="NZ_JBHMDN010000016.1"/>
</dbReference>
<evidence type="ECO:0000313" key="3">
    <source>
        <dbReference type="Proteomes" id="UP001596378"/>
    </source>
</evidence>
<evidence type="ECO:0000259" key="1">
    <source>
        <dbReference type="Pfam" id="PF01261"/>
    </source>
</evidence>
<name>A0ABW2F3B0_9BACL</name>
<proteinExistence type="predicted"/>
<sequence>MSIRFGYQTYTWQMSYEKYRDRLDDILDVIARAGGEGVEPEVCMLGRYRTEPEALMEALDRRGLKLGALCLALSWRQAEETDEEREEADRVIGYMRTFPGSLLTLVQLPGSDRSELAERQRRALAHANAVARRAHEAGVDCAFHPNSPSGSVFRTEEDYRVLLDGLDPRYCGYAPDTGHIARGGMDPERVMQRYRPLIRHVHFKDWERDGGAWTALGQGSIDHVRIAAYLRESGYGGWIMVEEESAAAESEPDRVTLENGAFVRGELAAAVK</sequence>
<organism evidence="2 3">
    <name type="scientific">Cohnella cellulosilytica</name>
    <dbReference type="NCBI Taxonomy" id="986710"/>
    <lineage>
        <taxon>Bacteria</taxon>
        <taxon>Bacillati</taxon>
        <taxon>Bacillota</taxon>
        <taxon>Bacilli</taxon>
        <taxon>Bacillales</taxon>
        <taxon>Paenibacillaceae</taxon>
        <taxon>Cohnella</taxon>
    </lineage>
</organism>
<dbReference type="Proteomes" id="UP001596378">
    <property type="component" value="Unassembled WGS sequence"/>
</dbReference>
<dbReference type="PANTHER" id="PTHR12110:SF41">
    <property type="entry name" value="INOSOSE DEHYDRATASE"/>
    <property type="match status" value="1"/>
</dbReference>
<evidence type="ECO:0000313" key="2">
    <source>
        <dbReference type="EMBL" id="MFC7147650.1"/>
    </source>
</evidence>
<dbReference type="InterPro" id="IPR013022">
    <property type="entry name" value="Xyl_isomerase-like_TIM-brl"/>
</dbReference>
<comment type="caution">
    <text evidence="2">The sequence shown here is derived from an EMBL/GenBank/DDBJ whole genome shotgun (WGS) entry which is preliminary data.</text>
</comment>
<dbReference type="GO" id="GO:0016853">
    <property type="term" value="F:isomerase activity"/>
    <property type="evidence" value="ECO:0007669"/>
    <property type="project" value="UniProtKB-KW"/>
</dbReference>
<dbReference type="EMBL" id="JBHTAI010000002">
    <property type="protein sequence ID" value="MFC7147650.1"/>
    <property type="molecule type" value="Genomic_DNA"/>
</dbReference>
<accession>A0ABW2F3B0</accession>
<feature type="domain" description="Xylose isomerase-like TIM barrel" evidence="1">
    <location>
        <begin position="28"/>
        <end position="251"/>
    </location>
</feature>
<gene>
    <name evidence="2" type="ORF">ACFQMJ_03790</name>
</gene>
<dbReference type="InterPro" id="IPR050312">
    <property type="entry name" value="IolE/XylAMocC-like"/>
</dbReference>